<name>A0A2T1HTT5_9HYPH</name>
<proteinExistence type="inferred from homology"/>
<keyword evidence="11" id="KW-1185">Reference proteome</keyword>
<keyword evidence="7" id="KW-0349">Heme</keyword>
<keyword evidence="5 7" id="KW-0408">Iron</keyword>
<keyword evidence="4 7" id="KW-1133">Transmembrane helix</keyword>
<dbReference type="PANTHER" id="PTHR36964:SF1">
    <property type="entry name" value="PROTEIN-METHIONINE-SULFOXIDE REDUCTASE HEME-BINDING SUBUNIT MSRQ"/>
    <property type="match status" value="1"/>
</dbReference>
<evidence type="ECO:0000313" key="11">
    <source>
        <dbReference type="Proteomes" id="UP000239772"/>
    </source>
</evidence>
<evidence type="ECO:0000256" key="5">
    <source>
        <dbReference type="ARBA" id="ARBA00023004"/>
    </source>
</evidence>
<dbReference type="GO" id="GO:0009055">
    <property type="term" value="F:electron transfer activity"/>
    <property type="evidence" value="ECO:0007669"/>
    <property type="project" value="UniProtKB-UniRule"/>
</dbReference>
<comment type="similarity">
    <text evidence="7">Belongs to the MsrQ family.</text>
</comment>
<dbReference type="Pfam" id="PF01794">
    <property type="entry name" value="Ferric_reduct"/>
    <property type="match status" value="1"/>
</dbReference>
<dbReference type="GO" id="GO:0010181">
    <property type="term" value="F:FMN binding"/>
    <property type="evidence" value="ECO:0007669"/>
    <property type="project" value="UniProtKB-UniRule"/>
</dbReference>
<keyword evidence="7" id="KW-0249">Electron transport</keyword>
<evidence type="ECO:0000256" key="1">
    <source>
        <dbReference type="ARBA" id="ARBA00004141"/>
    </source>
</evidence>
<feature type="transmembrane region" description="Helical" evidence="7">
    <location>
        <begin position="102"/>
        <end position="121"/>
    </location>
</feature>
<evidence type="ECO:0000256" key="2">
    <source>
        <dbReference type="ARBA" id="ARBA00022448"/>
    </source>
</evidence>
<comment type="cofactor">
    <cofactor evidence="7">
        <name>heme b</name>
        <dbReference type="ChEBI" id="CHEBI:60344"/>
    </cofactor>
    <text evidence="7">Binds 1 heme b (iron(II)-protoporphyrin IX) group per subunit.</text>
</comment>
<dbReference type="InterPro" id="IPR013130">
    <property type="entry name" value="Fe3_Rdtase_TM_dom"/>
</dbReference>
<comment type="cofactor">
    <cofactor evidence="7">
        <name>FMN</name>
        <dbReference type="ChEBI" id="CHEBI:58210"/>
    </cofactor>
    <text evidence="7">Binds 1 FMN per subunit.</text>
</comment>
<dbReference type="OrthoDB" id="9788328at2"/>
<feature type="domain" description="Ferric oxidoreductase" evidence="9">
    <location>
        <begin position="77"/>
        <end position="185"/>
    </location>
</feature>
<gene>
    <name evidence="7" type="primary">msrQ</name>
    <name evidence="10" type="ORF">SLNSH_10770</name>
</gene>
<evidence type="ECO:0000256" key="7">
    <source>
        <dbReference type="HAMAP-Rule" id="MF_01207"/>
    </source>
</evidence>
<keyword evidence="7" id="KW-0479">Metal-binding</keyword>
<dbReference type="GO" id="GO:0020037">
    <property type="term" value="F:heme binding"/>
    <property type="evidence" value="ECO:0007669"/>
    <property type="project" value="UniProtKB-UniRule"/>
</dbReference>
<comment type="subcellular location">
    <subcellularLocation>
        <location evidence="7">Cell membrane</location>
        <topology evidence="7">Multi-pass membrane protein</topology>
    </subcellularLocation>
    <subcellularLocation>
        <location evidence="1">Membrane</location>
        <topology evidence="1">Multi-pass membrane protein</topology>
    </subcellularLocation>
</comment>
<comment type="caution">
    <text evidence="10">The sequence shown here is derived from an EMBL/GenBank/DDBJ whole genome shotgun (WGS) entry which is preliminary data.</text>
</comment>
<keyword evidence="3 7" id="KW-0812">Transmembrane</keyword>
<dbReference type="AlphaFoldDB" id="A0A2T1HTT5"/>
<reference evidence="11" key="1">
    <citation type="submission" date="2018-03" db="EMBL/GenBank/DDBJ databases">
        <authorList>
            <person name="Sun L."/>
            <person name="Liu H."/>
            <person name="Chen W."/>
            <person name="Huang K."/>
            <person name="Liu W."/>
            <person name="Gao X."/>
        </authorList>
    </citation>
    <scope>NUCLEOTIDE SEQUENCE [LARGE SCALE GENOMIC DNA]</scope>
    <source>
        <strain evidence="11">SH9</strain>
    </source>
</reference>
<keyword evidence="2 7" id="KW-0813">Transport</keyword>
<accession>A0A2T1HTT5</accession>
<dbReference type="GO" id="GO:0046872">
    <property type="term" value="F:metal ion binding"/>
    <property type="evidence" value="ECO:0007669"/>
    <property type="project" value="UniProtKB-KW"/>
</dbReference>
<evidence type="ECO:0000256" key="4">
    <source>
        <dbReference type="ARBA" id="ARBA00022989"/>
    </source>
</evidence>
<dbReference type="PANTHER" id="PTHR36964">
    <property type="entry name" value="PROTEIN-METHIONINE-SULFOXIDE REDUCTASE HEME-BINDING SUBUNIT MSRQ"/>
    <property type="match status" value="1"/>
</dbReference>
<keyword evidence="7" id="KW-0285">Flavoprotein</keyword>
<protein>
    <recommendedName>
        <fullName evidence="7">Protein-methionine-sulfoxide reductase heme-binding subunit MsrQ</fullName>
    </recommendedName>
    <alternativeName>
        <fullName evidence="7">Flavocytochrome MsrQ</fullName>
    </alternativeName>
</protein>
<feature type="transmembrane region" description="Helical" evidence="7">
    <location>
        <begin position="173"/>
        <end position="190"/>
    </location>
</feature>
<keyword evidence="6 7" id="KW-0472">Membrane</keyword>
<organism evidence="10 11">
    <name type="scientific">Alsobacter soli</name>
    <dbReference type="NCBI Taxonomy" id="2109933"/>
    <lineage>
        <taxon>Bacteria</taxon>
        <taxon>Pseudomonadati</taxon>
        <taxon>Pseudomonadota</taxon>
        <taxon>Alphaproteobacteria</taxon>
        <taxon>Hyphomicrobiales</taxon>
        <taxon>Alsobacteraceae</taxon>
        <taxon>Alsobacter</taxon>
    </lineage>
</organism>
<evidence type="ECO:0000313" key="10">
    <source>
        <dbReference type="EMBL" id="PSC05061.1"/>
    </source>
</evidence>
<dbReference type="GO" id="GO:0016679">
    <property type="term" value="F:oxidoreductase activity, acting on diphenols and related substances as donors"/>
    <property type="evidence" value="ECO:0007669"/>
    <property type="project" value="TreeGrafter"/>
</dbReference>
<feature type="transmembrane region" description="Helical" evidence="7">
    <location>
        <begin position="196"/>
        <end position="215"/>
    </location>
</feature>
<sequence length="233" mass="26104">MMALADLPAPARVRKPGAPRRGAPPPGWTRWAKPLVLAAGLAPLARLVYGVFWNPDLLGANPAETIEHVTGDWCLQFLLITLAVTPLRRLSGWNWPIKFRRMLGLFAFFYGVVHLLAYVGFDMLFDPAAIGKDIWKRPFVTVGFSALLLMTPLAVTSTKGWVRRLGGPAWARLHRLVYAIAALGVLHYWWLVKRDITWPVAYAAMLAALLGWRLWARGRRQKAQAARFGEARS</sequence>
<keyword evidence="7" id="KW-1003">Cell membrane</keyword>
<evidence type="ECO:0000256" key="6">
    <source>
        <dbReference type="ARBA" id="ARBA00023136"/>
    </source>
</evidence>
<comment type="function">
    <text evidence="7">Part of the MsrPQ system that repairs oxidized periplasmic proteins containing methionine sulfoxide residues (Met-O), using respiratory chain electrons. Thus protects these proteins from oxidative-stress damage caused by reactive species of oxygen and chlorine generated by the host defense mechanisms. MsrPQ is essential for the maintenance of envelope integrity under bleach stress, rescuing a wide series of structurally unrelated periplasmic proteins from methionine oxidation. MsrQ provides electrons for reduction to the reductase catalytic subunit MsrP, using the quinone pool of the respiratory chain.</text>
</comment>
<feature type="region of interest" description="Disordered" evidence="8">
    <location>
        <begin position="1"/>
        <end position="26"/>
    </location>
</feature>
<dbReference type="GO" id="GO:0005886">
    <property type="term" value="C:plasma membrane"/>
    <property type="evidence" value="ECO:0007669"/>
    <property type="project" value="UniProtKB-SubCell"/>
</dbReference>
<dbReference type="InterPro" id="IPR022837">
    <property type="entry name" value="MsrQ-like"/>
</dbReference>
<dbReference type="Proteomes" id="UP000239772">
    <property type="component" value="Unassembled WGS sequence"/>
</dbReference>
<evidence type="ECO:0000256" key="8">
    <source>
        <dbReference type="SAM" id="MobiDB-lite"/>
    </source>
</evidence>
<keyword evidence="7" id="KW-0288">FMN</keyword>
<dbReference type="GO" id="GO:0030091">
    <property type="term" value="P:protein repair"/>
    <property type="evidence" value="ECO:0007669"/>
    <property type="project" value="UniProtKB-UniRule"/>
</dbReference>
<evidence type="ECO:0000256" key="3">
    <source>
        <dbReference type="ARBA" id="ARBA00022692"/>
    </source>
</evidence>
<dbReference type="HAMAP" id="MF_01207">
    <property type="entry name" value="MsrQ"/>
    <property type="match status" value="1"/>
</dbReference>
<evidence type="ECO:0000259" key="9">
    <source>
        <dbReference type="Pfam" id="PF01794"/>
    </source>
</evidence>
<comment type="caution">
    <text evidence="7">Lacks conserved residue(s) required for the propagation of feature annotation.</text>
</comment>
<dbReference type="EMBL" id="PVZS01000010">
    <property type="protein sequence ID" value="PSC05061.1"/>
    <property type="molecule type" value="Genomic_DNA"/>
</dbReference>
<feature type="transmembrane region" description="Helical" evidence="7">
    <location>
        <begin position="141"/>
        <end position="161"/>
    </location>
</feature>
<comment type="subunit">
    <text evidence="7">Heterodimer of a catalytic subunit (MsrP) and a heme-binding subunit (MsrQ).</text>
</comment>